<reference evidence="1" key="1">
    <citation type="submission" date="2020-08" db="EMBL/GenBank/DDBJ databases">
        <authorList>
            <person name="Liu C."/>
            <person name="Sun Q."/>
        </authorList>
    </citation>
    <scope>NUCLEOTIDE SEQUENCE</scope>
    <source>
        <strain evidence="1">NSJ-65</strain>
    </source>
</reference>
<dbReference type="RefSeq" id="WP_186487737.1">
    <property type="nucleotide sequence ID" value="NZ_JACOGI010000001.1"/>
</dbReference>
<dbReference type="EMBL" id="JACOGI010000001">
    <property type="protein sequence ID" value="MBC3515885.1"/>
    <property type="molecule type" value="Genomic_DNA"/>
</dbReference>
<keyword evidence="2" id="KW-1185">Reference proteome</keyword>
<protein>
    <submittedName>
        <fullName evidence="1">Uncharacterized protein</fullName>
    </submittedName>
</protein>
<gene>
    <name evidence="1" type="ORF">H8K20_05685</name>
</gene>
<organism evidence="1 2">
    <name type="scientific">Neobittarella massiliensis</name>
    <name type="common">ex Bilen et al. 2018</name>
    <dbReference type="NCBI Taxonomy" id="2041842"/>
    <lineage>
        <taxon>Bacteria</taxon>
        <taxon>Bacillati</taxon>
        <taxon>Bacillota</taxon>
        <taxon>Clostridia</taxon>
        <taxon>Eubacteriales</taxon>
        <taxon>Oscillospiraceae</taxon>
        <taxon>Neobittarella (ex Bilen et al. 2018)</taxon>
    </lineage>
</organism>
<sequence length="110" mass="12197">MNDVTESQSERTDLPPGILLTAQDQCRQLREITHAAVRTARYGLSRTRPQMPGLLKGRTRALRNTGRIELCGSAFIAPMARQYNGPAVGPLPYLTDRLLALYRGGVCSLW</sequence>
<dbReference type="Proteomes" id="UP000597668">
    <property type="component" value="Unassembled WGS sequence"/>
</dbReference>
<evidence type="ECO:0000313" key="1">
    <source>
        <dbReference type="EMBL" id="MBC3515885.1"/>
    </source>
</evidence>
<accession>A0A8J6IEV7</accession>
<proteinExistence type="predicted"/>
<name>A0A8J6IEV7_9FIRM</name>
<comment type="caution">
    <text evidence="1">The sequence shown here is derived from an EMBL/GenBank/DDBJ whole genome shotgun (WGS) entry which is preliminary data.</text>
</comment>
<evidence type="ECO:0000313" key="2">
    <source>
        <dbReference type="Proteomes" id="UP000597668"/>
    </source>
</evidence>
<dbReference type="AlphaFoldDB" id="A0A8J6IEV7"/>